<accession>A0A409WXV9</accession>
<sequence length="494" mass="54369">MPHTTITIQNTPITRTTLSFNNTHLTLQTPIKSKPVSHHRHDIPHRSVLKANFDSDSKTVCIAYVQKKKKHHTLVVIEGTVGQEESAIAAEWAESVMNLAYEGGRHTSLLLDKSMNAIEDLGVKRSRRLMVFVNPFGGTGKGAAIFMQKIEPLFRTAGCSLEVLYTTHRGQARDVARKLSLEFDAVITVSGDGLIHEILNGFSEHANPRGAFTIPVAPIPTGSGNGLSLNLLGFDDGFDVVAAALNAVKGKTMNVDLFSFTQGKKRCISFMSQALGLMADLDIGTEHLRWMGDSRFIYGYLRGHMPVITFKPCPVQLSYKLAESDKDKMAEIAHSSQNDAQAMPASSPSSESEGKMVDALPPLKYLPNDDEGWTSFDKPVLYVYAGKGPYKIFLTILDLQSTRGDMIASMDGAPEGAGYWLPNVTIIFKIHYAKAHAYRIKPLEPKGCLAVDGESFPFEEFQVEVHQGLGTFLSPYGHYAARFEPRTHKGLKDN</sequence>
<evidence type="ECO:0000313" key="4">
    <source>
        <dbReference type="Proteomes" id="UP000283269"/>
    </source>
</evidence>
<dbReference type="GO" id="GO:0001727">
    <property type="term" value="F:lipid kinase activity"/>
    <property type="evidence" value="ECO:0007669"/>
    <property type="project" value="UniProtKB-ARBA"/>
</dbReference>
<dbReference type="InParanoid" id="A0A409WXV9"/>
<dbReference type="PANTHER" id="PTHR12358:SF31">
    <property type="entry name" value="ACYLGLYCEROL KINASE, MITOCHONDRIAL"/>
    <property type="match status" value="1"/>
</dbReference>
<dbReference type="Proteomes" id="UP000283269">
    <property type="component" value="Unassembled WGS sequence"/>
</dbReference>
<dbReference type="EMBL" id="NHYD01003027">
    <property type="protein sequence ID" value="PPQ83353.1"/>
    <property type="molecule type" value="Genomic_DNA"/>
</dbReference>
<feature type="domain" description="DAGKc" evidence="2">
    <location>
        <begin position="124"/>
        <end position="264"/>
    </location>
</feature>
<dbReference type="PROSITE" id="PS50146">
    <property type="entry name" value="DAGK"/>
    <property type="match status" value="1"/>
</dbReference>
<proteinExistence type="predicted"/>
<dbReference type="GO" id="GO:0005737">
    <property type="term" value="C:cytoplasm"/>
    <property type="evidence" value="ECO:0007669"/>
    <property type="project" value="TreeGrafter"/>
</dbReference>
<feature type="region of interest" description="Disordered" evidence="1">
    <location>
        <begin position="334"/>
        <end position="355"/>
    </location>
</feature>
<dbReference type="FunCoup" id="A0A409WXV9">
    <property type="interactions" value="152"/>
</dbReference>
<dbReference type="InterPro" id="IPR055916">
    <property type="entry name" value="DUF7493"/>
</dbReference>
<dbReference type="InterPro" id="IPR017438">
    <property type="entry name" value="ATP-NAD_kinase_N"/>
</dbReference>
<dbReference type="InterPro" id="IPR001206">
    <property type="entry name" value="Diacylglycerol_kinase_cat_dom"/>
</dbReference>
<dbReference type="GO" id="GO:0016773">
    <property type="term" value="F:phosphotransferase activity, alcohol group as acceptor"/>
    <property type="evidence" value="ECO:0007669"/>
    <property type="project" value="UniProtKB-ARBA"/>
</dbReference>
<dbReference type="OrthoDB" id="3853857at2759"/>
<name>A0A409WXV9_PSICY</name>
<evidence type="ECO:0000313" key="3">
    <source>
        <dbReference type="EMBL" id="PPQ83353.1"/>
    </source>
</evidence>
<dbReference type="AlphaFoldDB" id="A0A409WXV9"/>
<dbReference type="InterPro" id="IPR016064">
    <property type="entry name" value="NAD/diacylglycerol_kinase_sf"/>
</dbReference>
<dbReference type="SUPFAM" id="SSF111331">
    <property type="entry name" value="NAD kinase/diacylglycerol kinase-like"/>
    <property type="match status" value="1"/>
</dbReference>
<dbReference type="SMART" id="SM00046">
    <property type="entry name" value="DAGKc"/>
    <property type="match status" value="1"/>
</dbReference>
<reference evidence="3 4" key="1">
    <citation type="journal article" date="2018" name="Evol. Lett.">
        <title>Horizontal gene cluster transfer increased hallucinogenic mushroom diversity.</title>
        <authorList>
            <person name="Reynolds H.T."/>
            <person name="Vijayakumar V."/>
            <person name="Gluck-Thaler E."/>
            <person name="Korotkin H.B."/>
            <person name="Matheny P.B."/>
            <person name="Slot J.C."/>
        </authorList>
    </citation>
    <scope>NUCLEOTIDE SEQUENCE [LARGE SCALE GENOMIC DNA]</scope>
    <source>
        <strain evidence="3 4">2631</strain>
    </source>
</reference>
<dbReference type="PANTHER" id="PTHR12358">
    <property type="entry name" value="SPHINGOSINE KINASE"/>
    <property type="match status" value="1"/>
</dbReference>
<dbReference type="GO" id="GO:0046512">
    <property type="term" value="P:sphingosine biosynthetic process"/>
    <property type="evidence" value="ECO:0007669"/>
    <property type="project" value="TreeGrafter"/>
</dbReference>
<gene>
    <name evidence="3" type="ORF">CVT25_003992</name>
</gene>
<organism evidence="3 4">
    <name type="scientific">Psilocybe cyanescens</name>
    <dbReference type="NCBI Taxonomy" id="93625"/>
    <lineage>
        <taxon>Eukaryota</taxon>
        <taxon>Fungi</taxon>
        <taxon>Dikarya</taxon>
        <taxon>Basidiomycota</taxon>
        <taxon>Agaricomycotina</taxon>
        <taxon>Agaricomycetes</taxon>
        <taxon>Agaricomycetidae</taxon>
        <taxon>Agaricales</taxon>
        <taxon>Agaricineae</taxon>
        <taxon>Strophariaceae</taxon>
        <taxon>Psilocybe</taxon>
    </lineage>
</organism>
<protein>
    <recommendedName>
        <fullName evidence="2">DAGKc domain-containing protein</fullName>
    </recommendedName>
</protein>
<evidence type="ECO:0000259" key="2">
    <source>
        <dbReference type="PROSITE" id="PS50146"/>
    </source>
</evidence>
<dbReference type="Gene3D" id="3.40.50.10330">
    <property type="entry name" value="Probable inorganic polyphosphate/atp-NAD kinase, domain 1"/>
    <property type="match status" value="1"/>
</dbReference>
<dbReference type="Pfam" id="PF00781">
    <property type="entry name" value="DAGK_cat"/>
    <property type="match status" value="1"/>
</dbReference>
<dbReference type="InterPro" id="IPR050187">
    <property type="entry name" value="Lipid_Phosphate_FormReg"/>
</dbReference>
<dbReference type="Gene3D" id="2.60.200.40">
    <property type="match status" value="1"/>
</dbReference>
<keyword evidence="4" id="KW-1185">Reference proteome</keyword>
<dbReference type="GO" id="GO:0016020">
    <property type="term" value="C:membrane"/>
    <property type="evidence" value="ECO:0007669"/>
    <property type="project" value="TreeGrafter"/>
</dbReference>
<comment type="caution">
    <text evidence="3">The sequence shown here is derived from an EMBL/GenBank/DDBJ whole genome shotgun (WGS) entry which is preliminary data.</text>
</comment>
<feature type="compositionally biased region" description="Low complexity" evidence="1">
    <location>
        <begin position="342"/>
        <end position="351"/>
    </location>
</feature>
<dbReference type="Pfam" id="PF24321">
    <property type="entry name" value="DUF7493"/>
    <property type="match status" value="1"/>
</dbReference>
<evidence type="ECO:0000256" key="1">
    <source>
        <dbReference type="SAM" id="MobiDB-lite"/>
    </source>
</evidence>
<dbReference type="STRING" id="93625.A0A409WXV9"/>